<dbReference type="PANTHER" id="PTHR20854:SF4">
    <property type="entry name" value="INOSITOL-1-MONOPHOSPHATASE-RELATED"/>
    <property type="match status" value="1"/>
</dbReference>
<protein>
    <submittedName>
        <fullName evidence="3">Inositol-1-monophosphatase</fullName>
        <ecNumber evidence="3">3.1.3.25</ecNumber>
    </submittedName>
</protein>
<dbReference type="Proteomes" id="UP000049983">
    <property type="component" value="Unassembled WGS sequence"/>
</dbReference>
<reference evidence="4" key="1">
    <citation type="submission" date="2015-07" db="EMBL/GenBank/DDBJ databases">
        <authorList>
            <person name="Rodrigo-Torres Lidia"/>
            <person name="Arahal R.David."/>
        </authorList>
    </citation>
    <scope>NUCLEOTIDE SEQUENCE [LARGE SCALE GENOMIC DNA]</scope>
    <source>
        <strain evidence="4">CECT 5096</strain>
    </source>
</reference>
<dbReference type="GeneID" id="97669722"/>
<comment type="similarity">
    <text evidence="1">Belongs to the inositol monophosphatase superfamily.</text>
</comment>
<comment type="cofactor">
    <cofactor evidence="2">
        <name>Mg(2+)</name>
        <dbReference type="ChEBI" id="CHEBI:18420"/>
    </cofactor>
</comment>
<sequence length="275" mass="30353">MISEKTESELLGLLRATARAEILPRYRALGHDDITSKTSASDLVTIADQGAEKMISAGIAKILPDAEIVGEEAVSENPNVLKRIGDSELSVIIDPIDGTWNFAKGLPLFGVILAVVHRSETVFGALYDPVMDDATTARKGQGAFHVSRDGSRKQLHLSKPERKGLADMIGAVPHCLYTPEERQRIATRFVAFERVLSYRCACHEYRILAEGSLDFSMSGPLKPWDHAAGELIYREAGGFAAMVDTMTPYRPDMTEGRLLLARSREAWREIHEALF</sequence>
<dbReference type="PANTHER" id="PTHR20854">
    <property type="entry name" value="INOSITOL MONOPHOSPHATASE"/>
    <property type="match status" value="1"/>
</dbReference>
<dbReference type="RefSeq" id="WP_055112848.1">
    <property type="nucleotide sequence ID" value="NZ_CXWA01000001.1"/>
</dbReference>
<dbReference type="EMBL" id="CXWC01000010">
    <property type="protein sequence ID" value="CTQ70007.1"/>
    <property type="molecule type" value="Genomic_DNA"/>
</dbReference>
<feature type="binding site" evidence="2">
    <location>
        <position position="96"/>
    </location>
    <ligand>
        <name>Mg(2+)</name>
        <dbReference type="ChEBI" id="CHEBI:18420"/>
        <label>1</label>
        <note>catalytic</note>
    </ligand>
</feature>
<feature type="binding site" evidence="2">
    <location>
        <position position="97"/>
    </location>
    <ligand>
        <name>Mg(2+)</name>
        <dbReference type="ChEBI" id="CHEBI:18420"/>
        <label>1</label>
        <note>catalytic</note>
    </ligand>
</feature>
<evidence type="ECO:0000313" key="3">
    <source>
        <dbReference type="EMBL" id="CTQ70007.1"/>
    </source>
</evidence>
<dbReference type="Gene3D" id="3.30.540.10">
    <property type="entry name" value="Fructose-1,6-Bisphosphatase, subunit A, domain 1"/>
    <property type="match status" value="1"/>
</dbReference>
<dbReference type="Gene3D" id="3.40.190.80">
    <property type="match status" value="1"/>
</dbReference>
<dbReference type="EC" id="3.1.3.25" evidence="3"/>
<dbReference type="SUPFAM" id="SSF56655">
    <property type="entry name" value="Carbohydrate phosphatase"/>
    <property type="match status" value="1"/>
</dbReference>
<evidence type="ECO:0000313" key="4">
    <source>
        <dbReference type="Proteomes" id="UP000049983"/>
    </source>
</evidence>
<evidence type="ECO:0000256" key="1">
    <source>
        <dbReference type="ARBA" id="ARBA00009759"/>
    </source>
</evidence>
<dbReference type="InterPro" id="IPR000760">
    <property type="entry name" value="Inositol_monophosphatase-like"/>
</dbReference>
<dbReference type="GO" id="GO:0007165">
    <property type="term" value="P:signal transduction"/>
    <property type="evidence" value="ECO:0007669"/>
    <property type="project" value="TreeGrafter"/>
</dbReference>
<dbReference type="AlphaFoldDB" id="A0A0M6Z759"/>
<dbReference type="PRINTS" id="PR00377">
    <property type="entry name" value="IMPHPHTASES"/>
</dbReference>
<keyword evidence="2" id="KW-0460">Magnesium</keyword>
<name>A0A0M6Z759_9HYPH</name>
<keyword evidence="4" id="KW-1185">Reference proteome</keyword>
<dbReference type="GO" id="GO:0006020">
    <property type="term" value="P:inositol metabolic process"/>
    <property type="evidence" value="ECO:0007669"/>
    <property type="project" value="TreeGrafter"/>
</dbReference>
<keyword evidence="3" id="KW-0378">Hydrolase</keyword>
<dbReference type="GO" id="GO:0008934">
    <property type="term" value="F:inositol monophosphate 1-phosphatase activity"/>
    <property type="evidence" value="ECO:0007669"/>
    <property type="project" value="TreeGrafter"/>
</dbReference>
<gene>
    <name evidence="3" type="primary">suhB_1</name>
    <name evidence="3" type="ORF">LA5096_02332</name>
</gene>
<proteinExistence type="inferred from homology"/>
<evidence type="ECO:0000256" key="2">
    <source>
        <dbReference type="PIRSR" id="PIRSR600760-2"/>
    </source>
</evidence>
<dbReference type="STRING" id="311410.LA5095_01077"/>
<feature type="binding site" evidence="2">
    <location>
        <position position="71"/>
    </location>
    <ligand>
        <name>Mg(2+)</name>
        <dbReference type="ChEBI" id="CHEBI:18420"/>
        <label>1</label>
        <note>catalytic</note>
    </ligand>
</feature>
<keyword evidence="2" id="KW-0479">Metal-binding</keyword>
<feature type="binding site" evidence="2">
    <location>
        <position position="225"/>
    </location>
    <ligand>
        <name>Mg(2+)</name>
        <dbReference type="ChEBI" id="CHEBI:18420"/>
        <label>1</label>
        <note>catalytic</note>
    </ligand>
</feature>
<feature type="binding site" evidence="2">
    <location>
        <position position="94"/>
    </location>
    <ligand>
        <name>Mg(2+)</name>
        <dbReference type="ChEBI" id="CHEBI:18420"/>
        <label>1</label>
        <note>catalytic</note>
    </ligand>
</feature>
<organism evidence="3 4">
    <name type="scientific">Roseibium album</name>
    <dbReference type="NCBI Taxonomy" id="311410"/>
    <lineage>
        <taxon>Bacteria</taxon>
        <taxon>Pseudomonadati</taxon>
        <taxon>Pseudomonadota</taxon>
        <taxon>Alphaproteobacteria</taxon>
        <taxon>Hyphomicrobiales</taxon>
        <taxon>Stappiaceae</taxon>
        <taxon>Roseibium</taxon>
    </lineage>
</organism>
<accession>A0A0M6Z759</accession>
<dbReference type="Pfam" id="PF00459">
    <property type="entry name" value="Inositol_P"/>
    <property type="match status" value="1"/>
</dbReference>
<dbReference type="GO" id="GO:0046872">
    <property type="term" value="F:metal ion binding"/>
    <property type="evidence" value="ECO:0007669"/>
    <property type="project" value="UniProtKB-KW"/>
</dbReference>
<dbReference type="OrthoDB" id="9785695at2"/>